<evidence type="ECO:0000256" key="1">
    <source>
        <dbReference type="SAM" id="SignalP"/>
    </source>
</evidence>
<dbReference type="EMBL" id="BGPR01000025">
    <property type="protein sequence ID" value="GBL81479.1"/>
    <property type="molecule type" value="Genomic_DNA"/>
</dbReference>
<organism evidence="2 3">
    <name type="scientific">Araneus ventricosus</name>
    <name type="common">Orbweaver spider</name>
    <name type="synonym">Epeira ventricosa</name>
    <dbReference type="NCBI Taxonomy" id="182803"/>
    <lineage>
        <taxon>Eukaryota</taxon>
        <taxon>Metazoa</taxon>
        <taxon>Ecdysozoa</taxon>
        <taxon>Arthropoda</taxon>
        <taxon>Chelicerata</taxon>
        <taxon>Arachnida</taxon>
        <taxon>Araneae</taxon>
        <taxon>Araneomorphae</taxon>
        <taxon>Entelegynae</taxon>
        <taxon>Araneoidea</taxon>
        <taxon>Araneidae</taxon>
        <taxon>Araneus</taxon>
    </lineage>
</organism>
<keyword evidence="1" id="KW-0732">Signal</keyword>
<evidence type="ECO:0000313" key="2">
    <source>
        <dbReference type="EMBL" id="GBL81479.1"/>
    </source>
</evidence>
<feature type="chain" id="PRO_5021275932" evidence="1">
    <location>
        <begin position="25"/>
        <end position="155"/>
    </location>
</feature>
<gene>
    <name evidence="2" type="ORF">AVEN_143742_1</name>
</gene>
<name>A0A4Y2AQF3_ARAVE</name>
<keyword evidence="3" id="KW-1185">Reference proteome</keyword>
<reference evidence="2 3" key="1">
    <citation type="journal article" date="2019" name="Sci. Rep.">
        <title>Orb-weaving spider Araneus ventricosus genome elucidates the spidroin gene catalogue.</title>
        <authorList>
            <person name="Kono N."/>
            <person name="Nakamura H."/>
            <person name="Ohtoshi R."/>
            <person name="Moran D.A.P."/>
            <person name="Shinohara A."/>
            <person name="Yoshida Y."/>
            <person name="Fujiwara M."/>
            <person name="Mori M."/>
            <person name="Tomita M."/>
            <person name="Arakawa K."/>
        </authorList>
    </citation>
    <scope>NUCLEOTIDE SEQUENCE [LARGE SCALE GENOMIC DNA]</scope>
</reference>
<sequence>MPKNWSHVWRQILMALQWIDVAACQNMELISKILFSSHTCIAPQSLASIRESLGKIQLRCLQIDIIPSAFQKKKPGSRNAICRERVKRSPNAKPKIVDINRLAPGRQSFKWGECCKTIMSLLCHVSPMVGKRHLERFYGMLGKWMTLTLDLGDKM</sequence>
<dbReference type="Proteomes" id="UP000499080">
    <property type="component" value="Unassembled WGS sequence"/>
</dbReference>
<comment type="caution">
    <text evidence="2">The sequence shown here is derived from an EMBL/GenBank/DDBJ whole genome shotgun (WGS) entry which is preliminary data.</text>
</comment>
<proteinExistence type="predicted"/>
<dbReference type="AlphaFoldDB" id="A0A4Y2AQF3"/>
<feature type="signal peptide" evidence="1">
    <location>
        <begin position="1"/>
        <end position="24"/>
    </location>
</feature>
<protein>
    <submittedName>
        <fullName evidence="2">Uncharacterized protein</fullName>
    </submittedName>
</protein>
<evidence type="ECO:0000313" key="3">
    <source>
        <dbReference type="Proteomes" id="UP000499080"/>
    </source>
</evidence>
<accession>A0A4Y2AQF3</accession>